<proteinExistence type="predicted"/>
<accession>X0YWE4</accession>
<feature type="non-terminal residue" evidence="1">
    <location>
        <position position="250"/>
    </location>
</feature>
<gene>
    <name evidence="1" type="ORF">S01H1_65990</name>
</gene>
<feature type="non-terminal residue" evidence="1">
    <location>
        <position position="1"/>
    </location>
</feature>
<name>X0YWE4_9ZZZZ</name>
<dbReference type="AlphaFoldDB" id="X0YWE4"/>
<organism evidence="1">
    <name type="scientific">marine sediment metagenome</name>
    <dbReference type="NCBI Taxonomy" id="412755"/>
    <lineage>
        <taxon>unclassified sequences</taxon>
        <taxon>metagenomes</taxon>
        <taxon>ecological metagenomes</taxon>
    </lineage>
</organism>
<evidence type="ECO:0000313" key="1">
    <source>
        <dbReference type="EMBL" id="GAG40916.1"/>
    </source>
</evidence>
<dbReference type="EMBL" id="BARS01043606">
    <property type="protein sequence ID" value="GAG40916.1"/>
    <property type="molecule type" value="Genomic_DNA"/>
</dbReference>
<comment type="caution">
    <text evidence="1">The sequence shown here is derived from an EMBL/GenBank/DDBJ whole genome shotgun (WGS) entry which is preliminary data.</text>
</comment>
<reference evidence="1" key="1">
    <citation type="journal article" date="2014" name="Front. Microbiol.">
        <title>High frequency of phylogenetically diverse reductive dehalogenase-homologous genes in deep subseafloor sedimentary metagenomes.</title>
        <authorList>
            <person name="Kawai M."/>
            <person name="Futagami T."/>
            <person name="Toyoda A."/>
            <person name="Takaki Y."/>
            <person name="Nishi S."/>
            <person name="Hori S."/>
            <person name="Arai W."/>
            <person name="Tsubouchi T."/>
            <person name="Morono Y."/>
            <person name="Uchiyama I."/>
            <person name="Ito T."/>
            <person name="Fujiyama A."/>
            <person name="Inagaki F."/>
            <person name="Takami H."/>
        </authorList>
    </citation>
    <scope>NUCLEOTIDE SEQUENCE</scope>
    <source>
        <strain evidence="1">Expedition CK06-06</strain>
    </source>
</reference>
<sequence length="250" mass="28835">AREDHNQDSPNHKRGGPKIHFDLSGYDILFWDPNNLTEFKNELEKRIRRRLATLPSYVPTSSSPWDREWISKNQDAAFAGFKRYGKSGFMEIRMTLSDGKLNVTQRELLSVAEQAQIHTFGWPLGIVGTTREYRPRPTTDGISAEILIEQKTGYDDTGSYDYWALRKDGTVYLLTSLFEDQKKPGYIFFNTRIVRITEALLYSVRLYTSLKISTNSRVFIGIRHGGLKDRILSDSRNKGLFSFSKYVSQE</sequence>
<protein>
    <submittedName>
        <fullName evidence="1">Uncharacterized protein</fullName>
    </submittedName>
</protein>